<keyword evidence="1" id="KW-0472">Membrane</keyword>
<protein>
    <submittedName>
        <fullName evidence="2">Alkaline shock response membrane anchor protein AmaP</fullName>
    </submittedName>
</protein>
<gene>
    <name evidence="2" type="ORF">ACFSJS_16895</name>
</gene>
<reference evidence="3" key="1">
    <citation type="journal article" date="2019" name="Int. J. Syst. Evol. Microbiol.">
        <title>The Global Catalogue of Microorganisms (GCM) 10K type strain sequencing project: providing services to taxonomists for standard genome sequencing and annotation.</title>
        <authorList>
            <consortium name="The Broad Institute Genomics Platform"/>
            <consortium name="The Broad Institute Genome Sequencing Center for Infectious Disease"/>
            <person name="Wu L."/>
            <person name="Ma J."/>
        </authorList>
    </citation>
    <scope>NUCLEOTIDE SEQUENCE [LARGE SCALE GENOMIC DNA]</scope>
    <source>
        <strain evidence="3">CGMCC 4.7455</strain>
    </source>
</reference>
<dbReference type="RefSeq" id="WP_380901127.1">
    <property type="nucleotide sequence ID" value="NZ_JBHUFU010000009.1"/>
</dbReference>
<evidence type="ECO:0000313" key="3">
    <source>
        <dbReference type="Proteomes" id="UP001597365"/>
    </source>
</evidence>
<evidence type="ECO:0000256" key="1">
    <source>
        <dbReference type="SAM" id="Phobius"/>
    </source>
</evidence>
<evidence type="ECO:0000313" key="2">
    <source>
        <dbReference type="EMBL" id="MFD1831323.1"/>
    </source>
</evidence>
<keyword evidence="1" id="KW-1133">Transmembrane helix</keyword>
<proteinExistence type="predicted"/>
<dbReference type="EMBL" id="JBHUFU010000009">
    <property type="protein sequence ID" value="MFD1831323.1"/>
    <property type="molecule type" value="Genomic_DNA"/>
</dbReference>
<accession>A0ABW4PM65</accession>
<comment type="caution">
    <text evidence="2">The sequence shown here is derived from an EMBL/GenBank/DDBJ whole genome shotgun (WGS) entry which is preliminary data.</text>
</comment>
<name>A0ABW4PM65_9ACTN</name>
<keyword evidence="1" id="KW-0812">Transmembrane</keyword>
<sequence>MLTAVNRTLLGLTGLVLLGAGLSVLAGGLDLHRNGGIGLPAQWPWNRPDEVLLARGTPAWWGDAGWWRRPVAIGVPAVVLLLALWWLQAQLRRRPLDKVLVGSGDGYGALLRAPALENAMDTEAEDLPGVERCRTRLGHRRTGPRARIDLVLAPHADPARTLADLRDGPLENARASAGLEVLPAEVRLRAARHRTRRVS</sequence>
<dbReference type="Proteomes" id="UP001597365">
    <property type="component" value="Unassembled WGS sequence"/>
</dbReference>
<keyword evidence="3" id="KW-1185">Reference proteome</keyword>
<feature type="transmembrane region" description="Helical" evidence="1">
    <location>
        <begin position="66"/>
        <end position="87"/>
    </location>
</feature>
<organism evidence="2 3">
    <name type="scientific">Streptomyces desertarenae</name>
    <dbReference type="NCBI Taxonomy" id="2666184"/>
    <lineage>
        <taxon>Bacteria</taxon>
        <taxon>Bacillati</taxon>
        <taxon>Actinomycetota</taxon>
        <taxon>Actinomycetes</taxon>
        <taxon>Kitasatosporales</taxon>
        <taxon>Streptomycetaceae</taxon>
        <taxon>Streptomyces</taxon>
    </lineage>
</organism>